<evidence type="ECO:0000259" key="13">
    <source>
        <dbReference type="Pfam" id="PF00593"/>
    </source>
</evidence>
<feature type="compositionally biased region" description="Polar residues" evidence="12">
    <location>
        <begin position="28"/>
        <end position="38"/>
    </location>
</feature>
<dbReference type="EMBL" id="VZRA01000003">
    <property type="protein sequence ID" value="KAB0669445.1"/>
    <property type="molecule type" value="Genomic_DNA"/>
</dbReference>
<dbReference type="Pfam" id="PF07715">
    <property type="entry name" value="Plug"/>
    <property type="match status" value="1"/>
</dbReference>
<evidence type="ECO:0000256" key="1">
    <source>
        <dbReference type="ARBA" id="ARBA00004571"/>
    </source>
</evidence>
<evidence type="ECO:0000256" key="12">
    <source>
        <dbReference type="SAM" id="MobiDB-lite"/>
    </source>
</evidence>
<sequence length="671" mass="73608">MPSRIREETDTGAVKNPFHIPVPFPQTGKEQSMNKYPSTQRVSNVLDMQSLFLIVSRARNPIMSLSKPQHTISIFWVAICLALGTLPCLAWGEEADETLGLFSAWQEEASTASRAPKPLSQTAENVTVVTTAEIEALNAHTLADVLDTIPGIQVQHNGGPGVSAYTFIQSIDFIHTQVFVDGVSITNLGSGFSDTSLIPAHIIERIEIVKGAASSAWGQALGGVINVITKSPERGRTIAGAATASIGEQTTADTSLELSGTKDRLGYYLSGSYLGSDGLLPNTQINSNRAYAKLTYDLPNHGQIWATYFYTRADMGDLYAAAYDLKEQPDKRFQMGTLGLRYPMGDRLELEVSGHHSFNRVDNSYFNISNGAPWIPSLPTAINKELVSGASAKLVWRGDDNLLVAGSDYNHLETYVNSSDGSTVSPFSRKVERWGVFLNDTLTLGSVSLTPGVRFDHTQTAGDQFSPALGATWQLTDTTLLRAYTARGYGLPVLGLTDYPSVKIWTTQVGAESSAIPYVWVKGTLFRNQTWGDTVEQRIALGAELEARTTPIWNASLGAGYTFTDTTRTKDGSEVNDFARHTVQVALRYNDNTYRGVLTGRHVFWNSRPDENGSYGGLTWDLHLGAVLFKREQSSLELFFSGHNLFNASQYETYLIPNTGRWFEGGMRVRF</sequence>
<feature type="domain" description="TonB-dependent receptor-like beta-barrel" evidence="13">
    <location>
        <begin position="272"/>
        <end position="610"/>
    </location>
</feature>
<comment type="caution">
    <text evidence="15">The sequence shown here is derived from an EMBL/GenBank/DDBJ whole genome shotgun (WGS) entry which is preliminary data.</text>
</comment>
<evidence type="ECO:0000313" key="16">
    <source>
        <dbReference type="Proteomes" id="UP000798046"/>
    </source>
</evidence>
<evidence type="ECO:0000256" key="10">
    <source>
        <dbReference type="PROSITE-ProRule" id="PRU01360"/>
    </source>
</evidence>
<evidence type="ECO:0000256" key="3">
    <source>
        <dbReference type="ARBA" id="ARBA00022452"/>
    </source>
</evidence>
<protein>
    <submittedName>
        <fullName evidence="15">TonB-dependent receptor</fullName>
    </submittedName>
</protein>
<keyword evidence="6" id="KW-0406">Ion transport</keyword>
<comment type="similarity">
    <text evidence="10 11">Belongs to the TonB-dependent receptor family.</text>
</comment>
<accession>A0ABQ6TLV7</accession>
<evidence type="ECO:0000313" key="15">
    <source>
        <dbReference type="EMBL" id="KAB0669445.1"/>
    </source>
</evidence>
<evidence type="ECO:0000256" key="5">
    <source>
        <dbReference type="ARBA" id="ARBA00022729"/>
    </source>
</evidence>
<evidence type="ECO:0000256" key="8">
    <source>
        <dbReference type="ARBA" id="ARBA00023136"/>
    </source>
</evidence>
<dbReference type="Pfam" id="PF00593">
    <property type="entry name" value="TonB_dep_Rec_b-barrel"/>
    <property type="match status" value="1"/>
</dbReference>
<evidence type="ECO:0000256" key="6">
    <source>
        <dbReference type="ARBA" id="ARBA00023065"/>
    </source>
</evidence>
<organism evidence="15 16">
    <name type="scientific">Oryzomonas sagensis</name>
    <dbReference type="NCBI Taxonomy" id="2603857"/>
    <lineage>
        <taxon>Bacteria</taxon>
        <taxon>Pseudomonadati</taxon>
        <taxon>Thermodesulfobacteriota</taxon>
        <taxon>Desulfuromonadia</taxon>
        <taxon>Geobacterales</taxon>
        <taxon>Geobacteraceae</taxon>
        <taxon>Oryzomonas</taxon>
    </lineage>
</organism>
<evidence type="ECO:0000256" key="7">
    <source>
        <dbReference type="ARBA" id="ARBA00023077"/>
    </source>
</evidence>
<evidence type="ECO:0000259" key="14">
    <source>
        <dbReference type="Pfam" id="PF07715"/>
    </source>
</evidence>
<dbReference type="SUPFAM" id="SSF56935">
    <property type="entry name" value="Porins"/>
    <property type="match status" value="1"/>
</dbReference>
<keyword evidence="7 11" id="KW-0798">TonB box</keyword>
<dbReference type="PANTHER" id="PTHR30069">
    <property type="entry name" value="TONB-DEPENDENT OUTER MEMBRANE RECEPTOR"/>
    <property type="match status" value="1"/>
</dbReference>
<keyword evidence="15" id="KW-0675">Receptor</keyword>
<dbReference type="Gene3D" id="2.170.130.10">
    <property type="entry name" value="TonB-dependent receptor, plug domain"/>
    <property type="match status" value="1"/>
</dbReference>
<feature type="region of interest" description="Disordered" evidence="12">
    <location>
        <begin position="1"/>
        <end position="38"/>
    </location>
</feature>
<dbReference type="InterPro" id="IPR039426">
    <property type="entry name" value="TonB-dep_rcpt-like"/>
</dbReference>
<proteinExistence type="inferred from homology"/>
<feature type="domain" description="TonB-dependent receptor plug" evidence="14">
    <location>
        <begin position="119"/>
        <end position="224"/>
    </location>
</feature>
<dbReference type="InterPro" id="IPR036942">
    <property type="entry name" value="Beta-barrel_TonB_sf"/>
</dbReference>
<reference evidence="15 16" key="1">
    <citation type="journal article" date="2020" name="Microorganisms">
        <title>Description of Three Novel Members in the Family Geobacteraceae, Oryzomonas japonicum gen. nov., sp. nov., Oryzomonas sagensis sp. nov., and Oryzomonas ruber sp. nov.</title>
        <authorList>
            <person name="Xu Z."/>
            <person name="Masuda Y."/>
            <person name="Hayakawa C."/>
            <person name="Ushijima N."/>
            <person name="Kawano K."/>
            <person name="Shiratori Y."/>
            <person name="Senoo K."/>
            <person name="Itoh H."/>
        </authorList>
    </citation>
    <scope>NUCLEOTIDE SEQUENCE [LARGE SCALE GENOMIC DNA]</scope>
    <source>
        <strain evidence="15 16">Red100</strain>
    </source>
</reference>
<keyword evidence="3 10" id="KW-1134">Transmembrane beta strand</keyword>
<gene>
    <name evidence="15" type="ORF">F6V30_11590</name>
</gene>
<keyword evidence="9 10" id="KW-0998">Cell outer membrane</keyword>
<keyword evidence="5" id="KW-0732">Signal</keyword>
<evidence type="ECO:0000256" key="2">
    <source>
        <dbReference type="ARBA" id="ARBA00022448"/>
    </source>
</evidence>
<dbReference type="PROSITE" id="PS52016">
    <property type="entry name" value="TONB_DEPENDENT_REC_3"/>
    <property type="match status" value="1"/>
</dbReference>
<keyword evidence="2 10" id="KW-0813">Transport</keyword>
<comment type="subcellular location">
    <subcellularLocation>
        <location evidence="1 10">Cell outer membrane</location>
        <topology evidence="1 10">Multi-pass membrane protein</topology>
    </subcellularLocation>
</comment>
<dbReference type="InterPro" id="IPR000531">
    <property type="entry name" value="Beta-barrel_TonB"/>
</dbReference>
<keyword evidence="16" id="KW-1185">Reference proteome</keyword>
<dbReference type="InterPro" id="IPR037066">
    <property type="entry name" value="Plug_dom_sf"/>
</dbReference>
<evidence type="ECO:0000256" key="11">
    <source>
        <dbReference type="RuleBase" id="RU003357"/>
    </source>
</evidence>
<dbReference type="Proteomes" id="UP000798046">
    <property type="component" value="Unassembled WGS sequence"/>
</dbReference>
<keyword evidence="8 10" id="KW-0472">Membrane</keyword>
<evidence type="ECO:0000256" key="4">
    <source>
        <dbReference type="ARBA" id="ARBA00022692"/>
    </source>
</evidence>
<dbReference type="PANTHER" id="PTHR30069:SF53">
    <property type="entry name" value="COLICIN I RECEPTOR-RELATED"/>
    <property type="match status" value="1"/>
</dbReference>
<evidence type="ECO:0000256" key="9">
    <source>
        <dbReference type="ARBA" id="ARBA00023237"/>
    </source>
</evidence>
<keyword evidence="4 10" id="KW-0812">Transmembrane</keyword>
<name>A0ABQ6TLV7_9BACT</name>
<dbReference type="InterPro" id="IPR012910">
    <property type="entry name" value="Plug_dom"/>
</dbReference>
<dbReference type="Gene3D" id="2.40.170.20">
    <property type="entry name" value="TonB-dependent receptor, beta-barrel domain"/>
    <property type="match status" value="1"/>
</dbReference>